<sequence>MEVSVKDPLVATLLDEFMEEYREEVGRTSLQVTVLDILRAQKTTVREELEEDLGDRFDSGGQEKRFAQQFRLYALLDYHFQSTMFEAKRPYISVLRLTMDCVNTTYGDEPANFACDVTQHLDLPRKNISSAHVPADIQKAIFENTPREYISRNGEVQVHFDALEEQDLYFDASPQLQGMFTCQYVRYRVRNAANAQDCMVVLSNIGDRSKLLYTDSACYREDIPQAATVADYRITKQDFPMILLIVSLIGCFVSMVVLLRQRTQRKGYAYLSSSTSKLSHVPTSDGMPGTTDATAPGAA</sequence>
<evidence type="ECO:0000256" key="1">
    <source>
        <dbReference type="SAM" id="MobiDB-lite"/>
    </source>
</evidence>
<feature type="region of interest" description="Disordered" evidence="1">
    <location>
        <begin position="276"/>
        <end position="299"/>
    </location>
</feature>
<reference evidence="3" key="1">
    <citation type="submission" date="2022-11" db="EMBL/GenBank/DDBJ databases">
        <authorList>
            <person name="Morgan W.R."/>
            <person name="Tartar A."/>
        </authorList>
    </citation>
    <scope>NUCLEOTIDE SEQUENCE</scope>
    <source>
        <strain evidence="3">ARSEF 373</strain>
    </source>
</reference>
<name>A0AAV2Z388_9STRA</name>
<evidence type="ECO:0000313" key="4">
    <source>
        <dbReference type="Proteomes" id="UP001146120"/>
    </source>
</evidence>
<protein>
    <submittedName>
        <fullName evidence="3">Uncharacterized protein</fullName>
    </submittedName>
</protein>
<evidence type="ECO:0000313" key="3">
    <source>
        <dbReference type="EMBL" id="DBA00210.1"/>
    </source>
</evidence>
<keyword evidence="4" id="KW-1185">Reference proteome</keyword>
<feature type="compositionally biased region" description="Low complexity" evidence="1">
    <location>
        <begin position="288"/>
        <end position="299"/>
    </location>
</feature>
<proteinExistence type="predicted"/>
<keyword evidence="2" id="KW-0472">Membrane</keyword>
<reference evidence="3" key="2">
    <citation type="journal article" date="2023" name="Microbiol Resour">
        <title>Decontamination and Annotation of the Draft Genome Sequence of the Oomycete Lagenidium giganteum ARSEF 373.</title>
        <authorList>
            <person name="Morgan W.R."/>
            <person name="Tartar A."/>
        </authorList>
    </citation>
    <scope>NUCLEOTIDE SEQUENCE</scope>
    <source>
        <strain evidence="3">ARSEF 373</strain>
    </source>
</reference>
<dbReference type="Proteomes" id="UP001146120">
    <property type="component" value="Unassembled WGS sequence"/>
</dbReference>
<dbReference type="AlphaFoldDB" id="A0AAV2Z388"/>
<keyword evidence="2" id="KW-0812">Transmembrane</keyword>
<accession>A0AAV2Z388</accession>
<comment type="caution">
    <text evidence="3">The sequence shown here is derived from an EMBL/GenBank/DDBJ whole genome shotgun (WGS) entry which is preliminary data.</text>
</comment>
<dbReference type="EMBL" id="DAKRPA010000068">
    <property type="protein sequence ID" value="DBA00210.1"/>
    <property type="molecule type" value="Genomic_DNA"/>
</dbReference>
<keyword evidence="2" id="KW-1133">Transmembrane helix</keyword>
<feature type="transmembrane region" description="Helical" evidence="2">
    <location>
        <begin position="239"/>
        <end position="259"/>
    </location>
</feature>
<organism evidence="3 4">
    <name type="scientific">Lagenidium giganteum</name>
    <dbReference type="NCBI Taxonomy" id="4803"/>
    <lineage>
        <taxon>Eukaryota</taxon>
        <taxon>Sar</taxon>
        <taxon>Stramenopiles</taxon>
        <taxon>Oomycota</taxon>
        <taxon>Peronosporomycetes</taxon>
        <taxon>Pythiales</taxon>
        <taxon>Pythiaceae</taxon>
    </lineage>
</organism>
<gene>
    <name evidence="3" type="ORF">N0F65_007835</name>
</gene>
<evidence type="ECO:0000256" key="2">
    <source>
        <dbReference type="SAM" id="Phobius"/>
    </source>
</evidence>